<proteinExistence type="predicted"/>
<dbReference type="RefSeq" id="WP_176967579.1">
    <property type="nucleotide sequence ID" value="NZ_FNNC01000001.1"/>
</dbReference>
<reference evidence="2 3" key="1">
    <citation type="submission" date="2016-10" db="EMBL/GenBank/DDBJ databases">
        <authorList>
            <person name="de Groot N.N."/>
        </authorList>
    </citation>
    <scope>NUCLEOTIDE SEQUENCE [LARGE SCALE GENOMIC DNA]</scope>
    <source>
        <strain evidence="2 3">DSM 23126</strain>
    </source>
</reference>
<evidence type="ECO:0000313" key="3">
    <source>
        <dbReference type="Proteomes" id="UP000199488"/>
    </source>
</evidence>
<evidence type="ECO:0000259" key="1">
    <source>
        <dbReference type="Pfam" id="PF01593"/>
    </source>
</evidence>
<dbReference type="PANTHER" id="PTHR46313:SF3">
    <property type="entry name" value="PROLYCOPENE ISOMERASE, CHLOROPLASTIC"/>
    <property type="match status" value="1"/>
</dbReference>
<dbReference type="InterPro" id="IPR045892">
    <property type="entry name" value="CrtISO-like"/>
</dbReference>
<accession>A0A1H2Q6N6</accession>
<evidence type="ECO:0000313" key="2">
    <source>
        <dbReference type="EMBL" id="SDW02428.1"/>
    </source>
</evidence>
<name>A0A1H2Q6N6_9BACI</name>
<dbReference type="SUPFAM" id="SSF51905">
    <property type="entry name" value="FAD/NAD(P)-binding domain"/>
    <property type="match status" value="1"/>
</dbReference>
<dbReference type="STRING" id="1122204.SAMN05421781_0160"/>
<dbReference type="GO" id="GO:0016491">
    <property type="term" value="F:oxidoreductase activity"/>
    <property type="evidence" value="ECO:0007669"/>
    <property type="project" value="InterPro"/>
</dbReference>
<feature type="domain" description="Amine oxidase" evidence="1">
    <location>
        <begin position="14"/>
        <end position="480"/>
    </location>
</feature>
<dbReference type="GO" id="GO:0016116">
    <property type="term" value="P:carotenoid metabolic process"/>
    <property type="evidence" value="ECO:0007669"/>
    <property type="project" value="InterPro"/>
</dbReference>
<protein>
    <submittedName>
        <fullName evidence="2">C-3',4' desaturase CrtD</fullName>
    </submittedName>
</protein>
<dbReference type="Pfam" id="PF01593">
    <property type="entry name" value="Amino_oxidase"/>
    <property type="match status" value="1"/>
</dbReference>
<dbReference type="Gene3D" id="3.50.50.60">
    <property type="entry name" value="FAD/NAD(P)-binding domain"/>
    <property type="match status" value="2"/>
</dbReference>
<dbReference type="PANTHER" id="PTHR46313">
    <property type="match status" value="1"/>
</dbReference>
<organism evidence="2 3">
    <name type="scientific">Marinococcus luteus</name>
    <dbReference type="NCBI Taxonomy" id="1122204"/>
    <lineage>
        <taxon>Bacteria</taxon>
        <taxon>Bacillati</taxon>
        <taxon>Bacillota</taxon>
        <taxon>Bacilli</taxon>
        <taxon>Bacillales</taxon>
        <taxon>Bacillaceae</taxon>
        <taxon>Marinococcus</taxon>
    </lineage>
</organism>
<dbReference type="Proteomes" id="UP000199488">
    <property type="component" value="Unassembled WGS sequence"/>
</dbReference>
<keyword evidence="3" id="KW-1185">Reference proteome</keyword>
<dbReference type="InterPro" id="IPR002937">
    <property type="entry name" value="Amino_oxidase"/>
</dbReference>
<dbReference type="AlphaFoldDB" id="A0A1H2Q6N6"/>
<sequence length="498" mass="56187">MNQQSVIVIGGGFGGLTTAALLARHHYDVTLFEASNEWGGCAGKFTHKPYLFPVGATLGLGLQKPDGLHHRVFSHLGEPVPKHEGLETIMQVHAPSFTLPLYSSREKHIDTLCRLFPSSAAGIRSLYRYIFRVGEELRKLIHHLPVLPMQKPADFIRSVRALRPGILGAVRWLAASTEDVLRHYRLQDTEVHQYIDGQLLDSLQTSSRQAPALLGLYALDLYHQGASYVYGGLYRLAEQLKEAGERHGASMQKRRRIQAVERNDDGTWTVIDHRERKTRADHLVLNIPVQAALPLFQPEERRQFTRRWQTKSETPIWSTFSMYGVCKPSEPPAALFHQLLWDQKLPGISSHLFYSLSAPDDRTRAPEGERTFTVSTHTPPDYWEDLSLYEEKKAAATRALTEKIQEAGLPIQPDRVLPGAPHAWERYIKRPRGMVGGFPQTRKNTFFHPLSHRAPLENVWFCGDSVFPGASTMAVTMSGIHVFESISGQSFAVLERQP</sequence>
<gene>
    <name evidence="2" type="ORF">SAMN05421781_0160</name>
</gene>
<dbReference type="InterPro" id="IPR036188">
    <property type="entry name" value="FAD/NAD-bd_sf"/>
</dbReference>
<dbReference type="EMBL" id="FNNC01000001">
    <property type="protein sequence ID" value="SDW02428.1"/>
    <property type="molecule type" value="Genomic_DNA"/>
</dbReference>